<gene>
    <name evidence="3" type="ORF">HNQ65_002630</name>
</gene>
<dbReference type="SMART" id="SM00240">
    <property type="entry name" value="FHA"/>
    <property type="match status" value="1"/>
</dbReference>
<dbReference type="EMBL" id="JACHIG010000005">
    <property type="protein sequence ID" value="MBB5033047.1"/>
    <property type="molecule type" value="Genomic_DNA"/>
</dbReference>
<evidence type="ECO:0000313" key="4">
    <source>
        <dbReference type="Proteomes" id="UP000590740"/>
    </source>
</evidence>
<dbReference type="InterPro" id="IPR000253">
    <property type="entry name" value="FHA_dom"/>
</dbReference>
<dbReference type="SUPFAM" id="SSF49879">
    <property type="entry name" value="SMAD/FHA domain"/>
    <property type="match status" value="1"/>
</dbReference>
<keyword evidence="1" id="KW-0812">Transmembrane</keyword>
<dbReference type="PANTHER" id="PTHR23308">
    <property type="entry name" value="NUCLEAR INHIBITOR OF PROTEIN PHOSPHATASE-1"/>
    <property type="match status" value="1"/>
</dbReference>
<evidence type="ECO:0000256" key="1">
    <source>
        <dbReference type="SAM" id="Phobius"/>
    </source>
</evidence>
<name>A0A7W8DKE4_9BACT</name>
<organism evidence="3 4">
    <name type="scientific">Prosthecobacter vanneervenii</name>
    <dbReference type="NCBI Taxonomy" id="48466"/>
    <lineage>
        <taxon>Bacteria</taxon>
        <taxon>Pseudomonadati</taxon>
        <taxon>Verrucomicrobiota</taxon>
        <taxon>Verrucomicrobiia</taxon>
        <taxon>Verrucomicrobiales</taxon>
        <taxon>Verrucomicrobiaceae</taxon>
        <taxon>Prosthecobacter</taxon>
    </lineage>
</organism>
<dbReference type="AlphaFoldDB" id="A0A7W8DKE4"/>
<proteinExistence type="predicted"/>
<dbReference type="Gene3D" id="2.60.200.20">
    <property type="match status" value="1"/>
</dbReference>
<dbReference type="Proteomes" id="UP000590740">
    <property type="component" value="Unassembled WGS sequence"/>
</dbReference>
<keyword evidence="1" id="KW-0472">Membrane</keyword>
<dbReference type="InterPro" id="IPR008984">
    <property type="entry name" value="SMAD_FHA_dom_sf"/>
</dbReference>
<reference evidence="3 4" key="1">
    <citation type="submission" date="2020-08" db="EMBL/GenBank/DDBJ databases">
        <title>Genomic Encyclopedia of Type Strains, Phase IV (KMG-IV): sequencing the most valuable type-strain genomes for metagenomic binning, comparative biology and taxonomic classification.</title>
        <authorList>
            <person name="Goeker M."/>
        </authorList>
    </citation>
    <scope>NUCLEOTIDE SEQUENCE [LARGE SCALE GENOMIC DNA]</scope>
    <source>
        <strain evidence="3 4">DSM 12252</strain>
    </source>
</reference>
<keyword evidence="1" id="KW-1133">Transmembrane helix</keyword>
<dbReference type="Pfam" id="PF00498">
    <property type="entry name" value="FHA"/>
    <property type="match status" value="1"/>
</dbReference>
<sequence>MPRIQFTTPEGASGTLELDSERMSLGRADDNQLVIADESVSSHHGEVSFDGSGWTLTDLGSTNGTKLGGSRVESIQLTAGGAFQLGNVNCVFIGDEAAEEDAYSAPTIMVSAPASGGYGSQPYNGKLRQGFGPKVKEKNPGGALLTLLGVVGLLACGAAVYFANQMGVN</sequence>
<dbReference type="InterPro" id="IPR050923">
    <property type="entry name" value="Cell_Proc_Reg/RNA_Proc"/>
</dbReference>
<evidence type="ECO:0000313" key="3">
    <source>
        <dbReference type="EMBL" id="MBB5033047.1"/>
    </source>
</evidence>
<keyword evidence="4" id="KW-1185">Reference proteome</keyword>
<dbReference type="PROSITE" id="PS50006">
    <property type="entry name" value="FHA_DOMAIN"/>
    <property type="match status" value="1"/>
</dbReference>
<protein>
    <recommendedName>
        <fullName evidence="2">FHA domain-containing protein</fullName>
    </recommendedName>
</protein>
<accession>A0A7W8DKE4</accession>
<feature type="transmembrane region" description="Helical" evidence="1">
    <location>
        <begin position="143"/>
        <end position="163"/>
    </location>
</feature>
<comment type="caution">
    <text evidence="3">The sequence shown here is derived from an EMBL/GenBank/DDBJ whole genome shotgun (WGS) entry which is preliminary data.</text>
</comment>
<dbReference type="RefSeq" id="WP_184339968.1">
    <property type="nucleotide sequence ID" value="NZ_JACHIG010000005.1"/>
</dbReference>
<evidence type="ECO:0000259" key="2">
    <source>
        <dbReference type="PROSITE" id="PS50006"/>
    </source>
</evidence>
<feature type="domain" description="FHA" evidence="2">
    <location>
        <begin position="23"/>
        <end position="72"/>
    </location>
</feature>